<accession>A0A0A9XPA6</accession>
<feature type="compositionally biased region" description="Basic and acidic residues" evidence="1">
    <location>
        <begin position="115"/>
        <end position="128"/>
    </location>
</feature>
<feature type="region of interest" description="Disordered" evidence="1">
    <location>
        <begin position="64"/>
        <end position="86"/>
    </location>
</feature>
<evidence type="ECO:0000313" key="2">
    <source>
        <dbReference type="EMBL" id="JAG18940.1"/>
    </source>
</evidence>
<feature type="non-terminal residue" evidence="2">
    <location>
        <position position="1"/>
    </location>
</feature>
<reference evidence="2" key="1">
    <citation type="journal article" date="2014" name="PLoS ONE">
        <title>Transcriptome-Based Identification of ABC Transporters in the Western Tarnished Plant Bug Lygus hesperus.</title>
        <authorList>
            <person name="Hull J.J."/>
            <person name="Chaney K."/>
            <person name="Geib S.M."/>
            <person name="Fabrick J.A."/>
            <person name="Brent C.S."/>
            <person name="Walsh D."/>
            <person name="Lavine L.C."/>
        </authorList>
    </citation>
    <scope>NUCLEOTIDE SEQUENCE</scope>
</reference>
<feature type="compositionally biased region" description="Basic residues" evidence="1">
    <location>
        <begin position="129"/>
        <end position="145"/>
    </location>
</feature>
<gene>
    <name evidence="2" type="ORF">CM83_76336</name>
</gene>
<evidence type="ECO:0000256" key="1">
    <source>
        <dbReference type="SAM" id="MobiDB-lite"/>
    </source>
</evidence>
<name>A0A0A9XPA6_LYGHE</name>
<dbReference type="AlphaFoldDB" id="A0A0A9XPA6"/>
<dbReference type="EMBL" id="GBHO01024664">
    <property type="protein sequence ID" value="JAG18940.1"/>
    <property type="molecule type" value="Transcribed_RNA"/>
</dbReference>
<proteinExistence type="predicted"/>
<protein>
    <submittedName>
        <fullName evidence="2">Uncharacterized protein</fullName>
    </submittedName>
</protein>
<organism evidence="2">
    <name type="scientific">Lygus hesperus</name>
    <name type="common">Western plant bug</name>
    <dbReference type="NCBI Taxonomy" id="30085"/>
    <lineage>
        <taxon>Eukaryota</taxon>
        <taxon>Metazoa</taxon>
        <taxon>Ecdysozoa</taxon>
        <taxon>Arthropoda</taxon>
        <taxon>Hexapoda</taxon>
        <taxon>Insecta</taxon>
        <taxon>Pterygota</taxon>
        <taxon>Neoptera</taxon>
        <taxon>Paraneoptera</taxon>
        <taxon>Hemiptera</taxon>
        <taxon>Heteroptera</taxon>
        <taxon>Panheteroptera</taxon>
        <taxon>Cimicomorpha</taxon>
        <taxon>Miridae</taxon>
        <taxon>Mirini</taxon>
        <taxon>Lygus</taxon>
    </lineage>
</organism>
<reference evidence="2" key="2">
    <citation type="submission" date="2014-07" db="EMBL/GenBank/DDBJ databases">
        <authorList>
            <person name="Hull J."/>
        </authorList>
    </citation>
    <scope>NUCLEOTIDE SEQUENCE</scope>
</reference>
<sequence>EFRRRQKTKKLTMRAFKTEKTSGLKNPFFGGGFCRRGGDVPERSGQKLEAKRRKTFGVVGAELERRKTPSLREEKTSSTRTSERRKLANFANTSRISGVRRRGFSEFARKIFSRGTERTEKKRREASPRRKSVPRFSREKKKKSVTPRFFFSRGFPGERFFSLSFFSPEGCL</sequence>
<feature type="region of interest" description="Disordered" evidence="1">
    <location>
        <begin position="115"/>
        <end position="145"/>
    </location>
</feature>